<name>A0A2H3I6K8_FUSOX</name>
<evidence type="ECO:0000313" key="1">
    <source>
        <dbReference type="EMBL" id="PCD44792.1"/>
    </source>
</evidence>
<dbReference type="AlphaFoldDB" id="A0A2H3I6K8"/>
<comment type="caution">
    <text evidence="1">The sequence shown here is derived from an EMBL/GenBank/DDBJ whole genome shotgun (WGS) entry which is preliminary data.</text>
</comment>
<reference evidence="1 2" key="1">
    <citation type="journal article" date="2016" name="Environ. Microbiol.">
        <title>Effector profiles distinguish formae speciales of Fusarium oxysporum.</title>
        <authorList>
            <person name="van Dam P."/>
            <person name="Fokkens L."/>
            <person name="Schmidt S.M."/>
            <person name="Linmans J.H."/>
            <person name="Kistler H.C."/>
            <person name="Ma L.J."/>
            <person name="Rep M."/>
        </authorList>
    </citation>
    <scope>NUCLEOTIDE SEQUENCE [LARGE SCALE GENOMIC DNA]</scope>
    <source>
        <strain evidence="1 2">Forc016</strain>
    </source>
</reference>
<protein>
    <submittedName>
        <fullName evidence="1">Uncharacterized protein</fullName>
    </submittedName>
</protein>
<proteinExistence type="predicted"/>
<dbReference type="Proteomes" id="UP000219602">
    <property type="component" value="Chromosome 1"/>
</dbReference>
<organism evidence="1 2">
    <name type="scientific">Fusarium oxysporum f. sp. radicis-cucumerinum</name>
    <dbReference type="NCBI Taxonomy" id="327505"/>
    <lineage>
        <taxon>Eukaryota</taxon>
        <taxon>Fungi</taxon>
        <taxon>Dikarya</taxon>
        <taxon>Ascomycota</taxon>
        <taxon>Pezizomycotina</taxon>
        <taxon>Sordariomycetes</taxon>
        <taxon>Hypocreomycetidae</taxon>
        <taxon>Hypocreales</taxon>
        <taxon>Nectriaceae</taxon>
        <taxon>Fusarium</taxon>
        <taxon>Fusarium oxysporum species complex</taxon>
    </lineage>
</organism>
<dbReference type="EMBL" id="MABQ02000001">
    <property type="protein sequence ID" value="PCD44792.1"/>
    <property type="molecule type" value="Genomic_DNA"/>
</dbReference>
<reference evidence="1 2" key="2">
    <citation type="journal article" date="2017" name="Sci. Rep.">
        <title>A mobile pathogenicity chromosome in Fusarium oxysporum for infection of multiple cucurbit species.</title>
        <authorList>
            <person name="van Dam P."/>
            <person name="Fokkens L."/>
            <person name="Ayukawa Y."/>
            <person name="van der Gragt M."/>
            <person name="Ter Horst A."/>
            <person name="Brankovics B."/>
            <person name="Houterman P.M."/>
            <person name="Arie T."/>
            <person name="Rep M."/>
        </authorList>
    </citation>
    <scope>NUCLEOTIDE SEQUENCE [LARGE SCALE GENOMIC DNA]</scope>
    <source>
        <strain evidence="1 2">Forc016</strain>
    </source>
</reference>
<accession>A0A2H3I6K8</accession>
<sequence>MAPGRRSRDTSGRFAASDDAFSYHTGKVKVKIGQSARNALGAAENVLRLAELVKKLFDNEITTEPSQEAKSILTTMGDIKGLTASVTAMKAEQVPLPSNHLGSALRVIHRSGGSTRNVVHWFNGSLSSGPSDALNNIYCPIPNTVFRIAPNARPSSRGITMHFPITRAISKSRQSRLCKTRSA</sequence>
<evidence type="ECO:0000313" key="2">
    <source>
        <dbReference type="Proteomes" id="UP000219602"/>
    </source>
</evidence>
<gene>
    <name evidence="1" type="ORF">AU210_000244</name>
</gene>